<evidence type="ECO:0000313" key="1">
    <source>
        <dbReference type="EMBL" id="EMR68620.1"/>
    </source>
</evidence>
<sequence>MANNNNNLTCPPRNTMPADVPLLIPDNLHYVIRAGGNTSDPAMAACCAPHRVNSLEGCYLWCEYPTRFSNESLTEFQTCLRSHDAEEGQSLYGNLPDSGAAAPSTLAARAPCLGALGLVVLLLGVLL</sequence>
<dbReference type="Proteomes" id="UP000012174">
    <property type="component" value="Unassembled WGS sequence"/>
</dbReference>
<organism evidence="1 2">
    <name type="scientific">Eutypa lata (strain UCR-EL1)</name>
    <name type="common">Grapevine dieback disease fungus</name>
    <name type="synonym">Eutypa armeniacae</name>
    <dbReference type="NCBI Taxonomy" id="1287681"/>
    <lineage>
        <taxon>Eukaryota</taxon>
        <taxon>Fungi</taxon>
        <taxon>Dikarya</taxon>
        <taxon>Ascomycota</taxon>
        <taxon>Pezizomycotina</taxon>
        <taxon>Sordariomycetes</taxon>
        <taxon>Xylariomycetidae</taxon>
        <taxon>Xylariales</taxon>
        <taxon>Diatrypaceae</taxon>
        <taxon>Eutypa</taxon>
    </lineage>
</organism>
<dbReference type="KEGG" id="ela:UCREL1_4372"/>
<dbReference type="AlphaFoldDB" id="M7TPL7"/>
<evidence type="ECO:0000313" key="2">
    <source>
        <dbReference type="Proteomes" id="UP000012174"/>
    </source>
</evidence>
<gene>
    <name evidence="1" type="ORF">UCREL1_4372</name>
</gene>
<dbReference type="HOGENOM" id="CLU_154773_0_0_1"/>
<name>M7TPL7_EUTLA</name>
<keyword evidence="2" id="KW-1185">Reference proteome</keyword>
<proteinExistence type="predicted"/>
<reference evidence="2" key="1">
    <citation type="journal article" date="2013" name="Genome Announc.">
        <title>Draft genome sequence of the grapevine dieback fungus Eutypa lata UCR-EL1.</title>
        <authorList>
            <person name="Blanco-Ulate B."/>
            <person name="Rolshausen P.E."/>
            <person name="Cantu D."/>
        </authorList>
    </citation>
    <scope>NUCLEOTIDE SEQUENCE [LARGE SCALE GENOMIC DNA]</scope>
    <source>
        <strain evidence="2">UCR-EL1</strain>
    </source>
</reference>
<dbReference type="EMBL" id="KB706203">
    <property type="protein sequence ID" value="EMR68620.1"/>
    <property type="molecule type" value="Genomic_DNA"/>
</dbReference>
<accession>M7TPL7</accession>
<dbReference type="OrthoDB" id="5203703at2759"/>
<dbReference type="eggNOG" id="ENOG502R74C">
    <property type="taxonomic scope" value="Eukaryota"/>
</dbReference>
<protein>
    <submittedName>
        <fullName evidence="1">Uncharacterized protein</fullName>
    </submittedName>
</protein>